<evidence type="ECO:0000313" key="5">
    <source>
        <dbReference type="Proteomes" id="UP001521150"/>
    </source>
</evidence>
<proteinExistence type="predicted"/>
<evidence type="ECO:0000259" key="3">
    <source>
        <dbReference type="PROSITE" id="PS51186"/>
    </source>
</evidence>
<keyword evidence="2" id="KW-0012">Acyltransferase</keyword>
<dbReference type="RefSeq" id="WP_233724585.1">
    <property type="nucleotide sequence ID" value="NZ_JAJVCN010000001.1"/>
</dbReference>
<dbReference type="PANTHER" id="PTHR43877">
    <property type="entry name" value="AMINOALKYLPHOSPHONATE N-ACETYLTRANSFERASE-RELATED-RELATED"/>
    <property type="match status" value="1"/>
</dbReference>
<dbReference type="EMBL" id="JAJVCN010000001">
    <property type="protein sequence ID" value="MCE7003020.1"/>
    <property type="molecule type" value="Genomic_DNA"/>
</dbReference>
<dbReference type="Gene3D" id="3.40.630.30">
    <property type="match status" value="1"/>
</dbReference>
<dbReference type="InterPro" id="IPR000182">
    <property type="entry name" value="GNAT_dom"/>
</dbReference>
<evidence type="ECO:0000256" key="1">
    <source>
        <dbReference type="ARBA" id="ARBA00022679"/>
    </source>
</evidence>
<keyword evidence="1" id="KW-0808">Transferase</keyword>
<dbReference type="InterPro" id="IPR050832">
    <property type="entry name" value="Bact_Acetyltransf"/>
</dbReference>
<dbReference type="SUPFAM" id="SSF55729">
    <property type="entry name" value="Acyl-CoA N-acyltransferases (Nat)"/>
    <property type="match status" value="1"/>
</dbReference>
<protein>
    <submittedName>
        <fullName evidence="4">GNAT family N-acetyltransferase</fullName>
    </submittedName>
</protein>
<comment type="caution">
    <text evidence="4">The sequence shown here is derived from an EMBL/GenBank/DDBJ whole genome shotgun (WGS) entry which is preliminary data.</text>
</comment>
<keyword evidence="5" id="KW-1185">Reference proteome</keyword>
<sequence length="150" mass="16237">MTVRLAEPSDAAAVRDLLGQLGYPDDNDVDSVRQRLENWAAEPAATALVAERDGQVVGVVAVAAMPCFERPGKTGRVVAIVTSDVVRGQGVGKELMAHAERIAKEYGCSKMEVTSSNWRTDAHAFYRGLGYDNWSDRAGRFMKEFASTGS</sequence>
<gene>
    <name evidence="4" type="ORF">LWC34_09290</name>
</gene>
<organism evidence="4 5">
    <name type="scientific">Kibdelosporangium philippinense</name>
    <dbReference type="NCBI Taxonomy" id="211113"/>
    <lineage>
        <taxon>Bacteria</taxon>
        <taxon>Bacillati</taxon>
        <taxon>Actinomycetota</taxon>
        <taxon>Actinomycetes</taxon>
        <taxon>Pseudonocardiales</taxon>
        <taxon>Pseudonocardiaceae</taxon>
        <taxon>Kibdelosporangium</taxon>
    </lineage>
</organism>
<feature type="domain" description="N-acetyltransferase" evidence="3">
    <location>
        <begin position="1"/>
        <end position="147"/>
    </location>
</feature>
<dbReference type="Proteomes" id="UP001521150">
    <property type="component" value="Unassembled WGS sequence"/>
</dbReference>
<name>A0ABS8Z5B9_9PSEU</name>
<dbReference type="Pfam" id="PF00583">
    <property type="entry name" value="Acetyltransf_1"/>
    <property type="match status" value="1"/>
</dbReference>
<dbReference type="PROSITE" id="PS51186">
    <property type="entry name" value="GNAT"/>
    <property type="match status" value="1"/>
</dbReference>
<evidence type="ECO:0000313" key="4">
    <source>
        <dbReference type="EMBL" id="MCE7003020.1"/>
    </source>
</evidence>
<reference evidence="4 5" key="1">
    <citation type="submission" date="2021-12" db="EMBL/GenBank/DDBJ databases">
        <title>Genome sequence of Kibdelosporangium philippinense ATCC 49844.</title>
        <authorList>
            <person name="Fedorov E.A."/>
            <person name="Omeragic M."/>
            <person name="Shalygina K.F."/>
            <person name="Maclea K.S."/>
        </authorList>
    </citation>
    <scope>NUCLEOTIDE SEQUENCE [LARGE SCALE GENOMIC DNA]</scope>
    <source>
        <strain evidence="4 5">ATCC 49844</strain>
    </source>
</reference>
<accession>A0ABS8Z5B9</accession>
<dbReference type="InterPro" id="IPR016181">
    <property type="entry name" value="Acyl_CoA_acyltransferase"/>
</dbReference>
<evidence type="ECO:0000256" key="2">
    <source>
        <dbReference type="ARBA" id="ARBA00023315"/>
    </source>
</evidence>
<dbReference type="CDD" id="cd04301">
    <property type="entry name" value="NAT_SF"/>
    <property type="match status" value="1"/>
</dbReference>